<evidence type="ECO:0000313" key="8">
    <source>
        <dbReference type="Proteomes" id="UP000492820"/>
    </source>
</evidence>
<accession>A0A068WWB6</accession>
<evidence type="ECO:0000256" key="1">
    <source>
        <dbReference type="ARBA" id="ARBA00008943"/>
    </source>
</evidence>
<evidence type="ECO:0000256" key="4">
    <source>
        <dbReference type="ARBA" id="ARBA00022801"/>
    </source>
</evidence>
<dbReference type="SUPFAM" id="SSF56219">
    <property type="entry name" value="DNase I-like"/>
    <property type="match status" value="1"/>
</dbReference>
<dbReference type="EC" id="3.1.3.36" evidence="3"/>
<feature type="compositionally biased region" description="Pro residues" evidence="5">
    <location>
        <begin position="1211"/>
        <end position="1228"/>
    </location>
</feature>
<dbReference type="InterPro" id="IPR036691">
    <property type="entry name" value="Endo/exonu/phosph_ase_sf"/>
</dbReference>
<comment type="similarity">
    <text evidence="2">In the central section; belongs to the inositol 1,4,5-trisphosphate 5-phosphatase family.</text>
</comment>
<feature type="domain" description="SAC" evidence="6">
    <location>
        <begin position="128"/>
        <end position="463"/>
    </location>
</feature>
<dbReference type="InterPro" id="IPR046985">
    <property type="entry name" value="IP5"/>
</dbReference>
<dbReference type="InterPro" id="IPR015047">
    <property type="entry name" value="SYNJ1/2_RRM"/>
</dbReference>
<feature type="compositionally biased region" description="Polar residues" evidence="5">
    <location>
        <begin position="1245"/>
        <end position="1259"/>
    </location>
</feature>
<dbReference type="Pfam" id="PF22669">
    <property type="entry name" value="Exo_endo_phos2"/>
    <property type="match status" value="1"/>
</dbReference>
<reference evidence="7 8" key="1">
    <citation type="journal article" date="2013" name="Nature">
        <title>The genomes of four tapeworm species reveal adaptations to parasitism.</title>
        <authorList>
            <person name="Tsai I.J."/>
            <person name="Zarowiecki M."/>
            <person name="Holroyd N."/>
            <person name="Garciarrubio A."/>
            <person name="Sanchez-Flores A."/>
            <person name="Brooks K.L."/>
            <person name="Tracey A."/>
            <person name="Bobes R.J."/>
            <person name="Fragoso G."/>
            <person name="Sciutto E."/>
            <person name="Aslett M."/>
            <person name="Beasley H."/>
            <person name="Bennett H.M."/>
            <person name="Cai J."/>
            <person name="Camicia F."/>
            <person name="Clark R."/>
            <person name="Cucher M."/>
            <person name="De Silva N."/>
            <person name="Day T.A."/>
            <person name="Deplazes P."/>
            <person name="Estrada K."/>
            <person name="Fernandez C."/>
            <person name="Holland P.W."/>
            <person name="Hou J."/>
            <person name="Hu S."/>
            <person name="Huckvale T."/>
            <person name="Hung S.S."/>
            <person name="Kamenetzky L."/>
            <person name="Keane J.A."/>
            <person name="Kiss F."/>
            <person name="Koziol U."/>
            <person name="Lambert O."/>
            <person name="Liu K."/>
            <person name="Luo X."/>
            <person name="Luo Y."/>
            <person name="Macchiaroli N."/>
            <person name="Nichol S."/>
            <person name="Paps J."/>
            <person name="Parkinson J."/>
            <person name="Pouchkina-Stantcheva N."/>
            <person name="Riddiford N."/>
            <person name="Rosenzvit M."/>
            <person name="Salinas G."/>
            <person name="Wasmuth J.D."/>
            <person name="Zamanian M."/>
            <person name="Zheng Y."/>
            <person name="Cai X."/>
            <person name="Soberon X."/>
            <person name="Olson P.D."/>
            <person name="Laclette J.P."/>
            <person name="Brehm K."/>
            <person name="Berriman M."/>
            <person name="Garciarrubio A."/>
            <person name="Bobes R.J."/>
            <person name="Fragoso G."/>
            <person name="Sanchez-Flores A."/>
            <person name="Estrada K."/>
            <person name="Cevallos M.A."/>
            <person name="Morett E."/>
            <person name="Gonzalez V."/>
            <person name="Portillo T."/>
            <person name="Ochoa-Leyva A."/>
            <person name="Jose M.V."/>
            <person name="Sciutto E."/>
            <person name="Landa A."/>
            <person name="Jimenez L."/>
            <person name="Valdes V."/>
            <person name="Carrero J.C."/>
            <person name="Larralde C."/>
            <person name="Morales-Montor J."/>
            <person name="Limon-Lason J."/>
            <person name="Soberon X."/>
            <person name="Laclette J.P."/>
        </authorList>
    </citation>
    <scope>NUCLEOTIDE SEQUENCE [LARGE SCALE GENOMIC DNA]</scope>
</reference>
<evidence type="ECO:0000256" key="2">
    <source>
        <dbReference type="ARBA" id="ARBA00009678"/>
    </source>
</evidence>
<evidence type="ECO:0000259" key="6">
    <source>
        <dbReference type="PROSITE" id="PS50275"/>
    </source>
</evidence>
<dbReference type="GO" id="GO:0098793">
    <property type="term" value="C:presynapse"/>
    <property type="evidence" value="ECO:0007669"/>
    <property type="project" value="GOC"/>
</dbReference>
<evidence type="ECO:0000313" key="7">
    <source>
        <dbReference type="EMBL" id="CDS22763.1"/>
    </source>
</evidence>
<dbReference type="SMART" id="SM00128">
    <property type="entry name" value="IPPc"/>
    <property type="match status" value="1"/>
</dbReference>
<reference evidence="9" key="3">
    <citation type="submission" date="2020-10" db="UniProtKB">
        <authorList>
            <consortium name="WormBaseParasite"/>
        </authorList>
    </citation>
    <scope>IDENTIFICATION</scope>
</reference>
<dbReference type="InterPro" id="IPR002013">
    <property type="entry name" value="SAC_dom"/>
</dbReference>
<dbReference type="Gene3D" id="3.60.10.10">
    <property type="entry name" value="Endonuclease/exonuclease/phosphatase"/>
    <property type="match status" value="1"/>
</dbReference>
<reference evidence="7" key="2">
    <citation type="submission" date="2014-06" db="EMBL/GenBank/DDBJ databases">
        <authorList>
            <person name="Aslett M."/>
        </authorList>
    </citation>
    <scope>NUCLEOTIDE SEQUENCE</scope>
</reference>
<dbReference type="PROSITE" id="PS50275">
    <property type="entry name" value="SAC"/>
    <property type="match status" value="1"/>
</dbReference>
<evidence type="ECO:0000256" key="5">
    <source>
        <dbReference type="SAM" id="MobiDB-lite"/>
    </source>
</evidence>
<dbReference type="InterPro" id="IPR000300">
    <property type="entry name" value="IPPc"/>
</dbReference>
<dbReference type="GO" id="GO:0048488">
    <property type="term" value="P:synaptic vesicle endocytosis"/>
    <property type="evidence" value="ECO:0007669"/>
    <property type="project" value="TreeGrafter"/>
</dbReference>
<dbReference type="OrthoDB" id="1925875at2759"/>
<sequence length="1395" mass="157494">MAYPRGWRLSYHKQLGNSSQQSICVILERRDKQEFLRFDAGAITELNLYDFSLIKDQIVKIADVFCCLGVYKSSNYDPVLQAYSSFLVTVTECSLIGKLPDYEVYRITGVNFLCLNKQFLEDESNNEFKKLLSSGAFYFAKDLSTGLSYDITRSAQSHFRLSNVGYKISDSYDQRFLWNRGLMSLFFQQRVSPSKWVYPVICGSFGVSTLYAGLQRAQIGVVSRLSTMRPGTRFNVRGVDDNGYVANFVETEVFISVDKQVLSHVQIRGTVPLFWEQPGLQVGSHKIKIFRFVETSLQAFNRHFAEILSRYSNTVILNLMGSKDGEGNLSRQYKEHWNVCDYRTKIKYIHFDYHACVNSKSLEGVQSLLSSLKNCLDDYGYYHVDGTEVRRLQIGVVRTNCVDCSDRTNIVQTMISTMLLTSHFLKAMNLLSSTGNHTERHAQEIFRSLWLENGDNVSRIYTGTGALRSDRSKLRNAQRSAARTIKNNFFDSAKQEAMVSVLNCSSLVGWQRLVACQFLPPRLHFLPQSVLQNILDRNAEFTRRERLKVFIGTWNVNGGRNVRSLAHWDNNLSDWLLESRHNYTGFRNPYVESEAFTRPTDIFVVGFEEIIDLNASNVVANKQSSENQQYWGTTLQTLFDQASETGEPYVLLCTTQLVGVCIFVFLRLGLCEYVRGLASASVKTGLHAKAGNKGAVAVRFQIGATSLCFCCSHLTAGQSAYRERNAEVLDISQRLTLAPDKRSVLSHDYVFWFGDLNYRINRPNEEVKSLVTRAAWSELQYSDQLLVQRKADAVFKGFNEGPLCFAPTYKYDLFCDDYDTSEKARSPSWTDRVLWRRANIAFKKSSCNNESDEQMLLKNLLVYYRAEIKTSDHRPVAAVFDIDIQVVEPTKRRQVIEEELLAAGPGDATVRINWICGDTTVTADAIHQAIVELAGSAGTIILTRPQCNNQLLLTFSSPPEAVEAVRCLNGNKVSVETSRQKIVLSVCLNSTPRLLMKDSNGISHSLEGVLSGSRVLDDPTREWLEEMRQLVDEADEEYLRTHGPSPEHAVFQPTVSLAHLRRKENVAADEVRRQRIVSILSNEDQALINLWDDEDEEASAAMSSIMVRLTEQKEKCDVFHSAVSPPVPPRPPPPAPAVHLPDLSMLKELLPPKPLLHPVHSCIDLLSELDDSEYATTSGQFPTSTLQPLPPTMGFVSPMSASVSPQHTSQLPPPPPPKRLPPRPPPQLHPSSLNALPQHLVDLSDQPTFPTKTSTMEPTTSDRDEVKEKACFLALSPPLMPERLPPPLPERPRLPTLQPNVVSTSSIREIINFQRSTVTLIYGTFPFLCLTHPSLPSPAPLFLSCDNLNCLPHSMYQCCASHSCCLIHWVRSGYVRPFEWRHLRYLIKSAYYTLS</sequence>
<protein>
    <recommendedName>
        <fullName evidence="3">phosphoinositide 5-phosphatase</fullName>
        <ecNumber evidence="3">3.1.3.36</ecNumber>
    </recommendedName>
</protein>
<organism evidence="7">
    <name type="scientific">Echinococcus granulosus</name>
    <name type="common">Hydatid tapeworm</name>
    <dbReference type="NCBI Taxonomy" id="6210"/>
    <lineage>
        <taxon>Eukaryota</taxon>
        <taxon>Metazoa</taxon>
        <taxon>Spiralia</taxon>
        <taxon>Lophotrochozoa</taxon>
        <taxon>Platyhelminthes</taxon>
        <taxon>Cestoda</taxon>
        <taxon>Eucestoda</taxon>
        <taxon>Cyclophyllidea</taxon>
        <taxon>Taeniidae</taxon>
        <taxon>Echinococcus</taxon>
        <taxon>Echinococcus granulosus group</taxon>
    </lineage>
</organism>
<dbReference type="PANTHER" id="PTHR11200:SF257">
    <property type="entry name" value="PHOSPHOINOSITIDE 5-PHOSPHATASE"/>
    <property type="match status" value="1"/>
</dbReference>
<name>A0A068WWB6_ECHGR</name>
<evidence type="ECO:0000313" key="9">
    <source>
        <dbReference type="WBParaSite" id="EgrG_001194200"/>
    </source>
</evidence>
<evidence type="ECO:0000256" key="3">
    <source>
        <dbReference type="ARBA" id="ARBA00013044"/>
    </source>
</evidence>
<dbReference type="Proteomes" id="UP000492820">
    <property type="component" value="Unassembled WGS sequence"/>
</dbReference>
<dbReference type="GO" id="GO:0004439">
    <property type="term" value="F:phosphatidylinositol-4,5-bisphosphate 5-phosphatase activity"/>
    <property type="evidence" value="ECO:0007669"/>
    <property type="project" value="UniProtKB-EC"/>
</dbReference>
<proteinExistence type="inferred from homology"/>
<dbReference type="Pfam" id="PF02383">
    <property type="entry name" value="Syja_N"/>
    <property type="match status" value="1"/>
</dbReference>
<feature type="compositionally biased region" description="Polar residues" evidence="5">
    <location>
        <begin position="1176"/>
        <end position="1187"/>
    </location>
</feature>
<dbReference type="PANTHER" id="PTHR11200">
    <property type="entry name" value="INOSITOL 5-PHOSPHATASE"/>
    <property type="match status" value="1"/>
</dbReference>
<dbReference type="Pfam" id="PF08952">
    <property type="entry name" value="DUF1866"/>
    <property type="match status" value="1"/>
</dbReference>
<feature type="region of interest" description="Disordered" evidence="5">
    <location>
        <begin position="1176"/>
        <end position="1264"/>
    </location>
</feature>
<dbReference type="WBParaSite" id="EgrG_001194200">
    <property type="protein sequence ID" value="EgrG_001194200"/>
    <property type="gene ID" value="EgrG_001194200"/>
</dbReference>
<gene>
    <name evidence="7" type="ORF">EgrG_001194200</name>
</gene>
<keyword evidence="4" id="KW-0378">Hydrolase</keyword>
<comment type="similarity">
    <text evidence="1">Belongs to the synaptojanin family.</text>
</comment>
<dbReference type="GO" id="GO:0046856">
    <property type="term" value="P:phosphatidylinositol dephosphorylation"/>
    <property type="evidence" value="ECO:0007669"/>
    <property type="project" value="InterPro"/>
</dbReference>
<dbReference type="EMBL" id="LK028587">
    <property type="protein sequence ID" value="CDS22763.1"/>
    <property type="molecule type" value="Genomic_DNA"/>
</dbReference>